<dbReference type="RefSeq" id="WP_025082826.1">
    <property type="nucleotide sequence ID" value="NZ_AZEX01000054.1"/>
</dbReference>
<evidence type="ECO:0000313" key="3">
    <source>
        <dbReference type="Proteomes" id="UP000051264"/>
    </source>
</evidence>
<comment type="caution">
    <text evidence="2">The sequence shown here is derived from an EMBL/GenBank/DDBJ whole genome shotgun (WGS) entry which is preliminary data.</text>
</comment>
<sequence>MEFALRLPRNAKEMVLFIGIISILSVNIIAPLVTGFEVGFSWQAWGATLQVIPWLWLCVVVLVVLTQQPAQWMANKLTADDDSFSAKMIITELCNVFLMSIFLTVIGTWIGGHAFNMVPIIHFFEKWPRNFAIAFAVEAIIAQPIARTVMAKLHQHQDQAQESIELNN</sequence>
<reference evidence="2 3" key="1">
    <citation type="journal article" date="2015" name="Genome Announc.">
        <title>Expanding the biotechnology potential of lactobacilli through comparative genomics of 213 strains and associated genera.</title>
        <authorList>
            <person name="Sun Z."/>
            <person name="Harris H.M."/>
            <person name="McCann A."/>
            <person name="Guo C."/>
            <person name="Argimon S."/>
            <person name="Zhang W."/>
            <person name="Yang X."/>
            <person name="Jeffery I.B."/>
            <person name="Cooney J.C."/>
            <person name="Kagawa T.F."/>
            <person name="Liu W."/>
            <person name="Song Y."/>
            <person name="Salvetti E."/>
            <person name="Wrobel A."/>
            <person name="Rasinkangas P."/>
            <person name="Parkhill J."/>
            <person name="Rea M.C."/>
            <person name="O'Sullivan O."/>
            <person name="Ritari J."/>
            <person name="Douillard F.P."/>
            <person name="Paul Ross R."/>
            <person name="Yang R."/>
            <person name="Briner A.E."/>
            <person name="Felis G.E."/>
            <person name="de Vos W.M."/>
            <person name="Barrangou R."/>
            <person name="Klaenhammer T.R."/>
            <person name="Caufield P.W."/>
            <person name="Cui Y."/>
            <person name="Zhang H."/>
            <person name="O'Toole P.W."/>
        </authorList>
    </citation>
    <scope>NUCLEOTIDE SEQUENCE [LARGE SCALE GENOMIC DNA]</scope>
    <source>
        <strain evidence="2 3">DSM 14340</strain>
    </source>
</reference>
<protein>
    <recommendedName>
        <fullName evidence="4">DUF2798 domain-containing protein</fullName>
    </recommendedName>
</protein>
<accession>A0A0R1RYP8</accession>
<dbReference type="InterPro" id="IPR021529">
    <property type="entry name" value="DUF2798"/>
</dbReference>
<dbReference type="Proteomes" id="UP000051264">
    <property type="component" value="Unassembled WGS sequence"/>
</dbReference>
<dbReference type="PATRIC" id="fig|1423747.3.peg.1828"/>
<gene>
    <name evidence="2" type="ORF">FC69_GL001799</name>
</gene>
<dbReference type="STRING" id="1423747.FC69_GL001799"/>
<dbReference type="AlphaFoldDB" id="A0A0R1RYP8"/>
<feature type="transmembrane region" description="Helical" evidence="1">
    <location>
        <begin position="86"/>
        <end position="111"/>
    </location>
</feature>
<dbReference type="Pfam" id="PF11391">
    <property type="entry name" value="DUF2798"/>
    <property type="match status" value="1"/>
</dbReference>
<feature type="transmembrane region" description="Helical" evidence="1">
    <location>
        <begin position="42"/>
        <end position="65"/>
    </location>
</feature>
<keyword evidence="1" id="KW-0472">Membrane</keyword>
<keyword evidence="1" id="KW-1133">Transmembrane helix</keyword>
<evidence type="ECO:0008006" key="4">
    <source>
        <dbReference type="Google" id="ProtNLM"/>
    </source>
</evidence>
<feature type="transmembrane region" description="Helical" evidence="1">
    <location>
        <begin position="15"/>
        <end position="36"/>
    </location>
</feature>
<evidence type="ECO:0000256" key="1">
    <source>
        <dbReference type="SAM" id="Phobius"/>
    </source>
</evidence>
<evidence type="ECO:0000313" key="2">
    <source>
        <dbReference type="EMBL" id="KRL59173.1"/>
    </source>
</evidence>
<proteinExistence type="predicted"/>
<dbReference type="OrthoDB" id="7062363at2"/>
<name>A0A0R1RYP8_9LACO</name>
<organism evidence="2 3">
    <name type="scientific">Latilactobacillus fuchuensis DSM 14340 = JCM 11249</name>
    <dbReference type="NCBI Taxonomy" id="1423747"/>
    <lineage>
        <taxon>Bacteria</taxon>
        <taxon>Bacillati</taxon>
        <taxon>Bacillota</taxon>
        <taxon>Bacilli</taxon>
        <taxon>Lactobacillales</taxon>
        <taxon>Lactobacillaceae</taxon>
        <taxon>Latilactobacillus</taxon>
    </lineage>
</organism>
<keyword evidence="1" id="KW-0812">Transmembrane</keyword>
<dbReference type="EMBL" id="AZEX01000054">
    <property type="protein sequence ID" value="KRL59173.1"/>
    <property type="molecule type" value="Genomic_DNA"/>
</dbReference>
<dbReference type="eggNOG" id="ENOG5031ES7">
    <property type="taxonomic scope" value="Bacteria"/>
</dbReference>